<dbReference type="OrthoDB" id="9808590at2"/>
<evidence type="ECO:0000256" key="6">
    <source>
        <dbReference type="HAMAP-Rule" id="MF_00484"/>
    </source>
</evidence>
<dbReference type="GO" id="GO:0004373">
    <property type="term" value="F:alpha-1,4-glucan glucosyltransferase (UDP-glucose donor) activity"/>
    <property type="evidence" value="ECO:0007669"/>
    <property type="project" value="InterPro"/>
</dbReference>
<comment type="similarity">
    <text evidence="2 6">Belongs to the glycosyltransferase 1 family. Bacterial/plant glycogen synthase subfamily.</text>
</comment>
<comment type="catalytic activity">
    <reaction evidence="1 6">
        <text>[(1-&gt;4)-alpha-D-glucosyl](n) + ADP-alpha-D-glucose = [(1-&gt;4)-alpha-D-glucosyl](n+1) + ADP + H(+)</text>
        <dbReference type="Rhea" id="RHEA:18189"/>
        <dbReference type="Rhea" id="RHEA-COMP:9584"/>
        <dbReference type="Rhea" id="RHEA-COMP:9587"/>
        <dbReference type="ChEBI" id="CHEBI:15378"/>
        <dbReference type="ChEBI" id="CHEBI:15444"/>
        <dbReference type="ChEBI" id="CHEBI:57498"/>
        <dbReference type="ChEBI" id="CHEBI:456216"/>
        <dbReference type="EC" id="2.4.1.21"/>
    </reaction>
</comment>
<dbReference type="AlphaFoldDB" id="A0A369AID4"/>
<evidence type="ECO:0000256" key="3">
    <source>
        <dbReference type="ARBA" id="ARBA00022676"/>
    </source>
</evidence>
<dbReference type="GO" id="GO:0005829">
    <property type="term" value="C:cytosol"/>
    <property type="evidence" value="ECO:0007669"/>
    <property type="project" value="TreeGrafter"/>
</dbReference>
<dbReference type="Pfam" id="PF08323">
    <property type="entry name" value="Glyco_transf_5"/>
    <property type="match status" value="1"/>
</dbReference>
<dbReference type="SUPFAM" id="SSF53756">
    <property type="entry name" value="UDP-Glycosyltransferase/glycogen phosphorylase"/>
    <property type="match status" value="1"/>
</dbReference>
<dbReference type="Proteomes" id="UP000252174">
    <property type="component" value="Unassembled WGS sequence"/>
</dbReference>
<comment type="pathway">
    <text evidence="6">Glycan biosynthesis; glycogen biosynthesis.</text>
</comment>
<dbReference type="EMBL" id="QPJU01000006">
    <property type="protein sequence ID" value="RCX09139.1"/>
    <property type="molecule type" value="Genomic_DNA"/>
</dbReference>
<evidence type="ECO:0000256" key="1">
    <source>
        <dbReference type="ARBA" id="ARBA00001478"/>
    </source>
</evidence>
<accession>A0A369AID4</accession>
<dbReference type="Pfam" id="PF13692">
    <property type="entry name" value="Glyco_trans_1_4"/>
    <property type="match status" value="1"/>
</dbReference>
<evidence type="ECO:0000256" key="2">
    <source>
        <dbReference type="ARBA" id="ARBA00010281"/>
    </source>
</evidence>
<protein>
    <recommendedName>
        <fullName evidence="6">Glycogen synthase</fullName>
        <ecNumber evidence="6">2.4.1.21</ecNumber>
    </recommendedName>
    <alternativeName>
        <fullName evidence="6">Starch [bacterial glycogen] synthase</fullName>
    </alternativeName>
</protein>
<feature type="domain" description="Starch synthase catalytic" evidence="7">
    <location>
        <begin position="2"/>
        <end position="251"/>
    </location>
</feature>
<keyword evidence="5 6" id="KW-0320">Glycogen biosynthesis</keyword>
<feature type="binding site" evidence="6">
    <location>
        <position position="15"/>
    </location>
    <ligand>
        <name>ADP-alpha-D-glucose</name>
        <dbReference type="ChEBI" id="CHEBI:57498"/>
    </ligand>
</feature>
<dbReference type="HAMAP" id="MF_00484">
    <property type="entry name" value="Glycogen_synth"/>
    <property type="match status" value="1"/>
</dbReference>
<evidence type="ECO:0000313" key="8">
    <source>
        <dbReference type="EMBL" id="RCX09139.1"/>
    </source>
</evidence>
<dbReference type="GO" id="GO:0009011">
    <property type="term" value="F:alpha-1,4-glucan glucosyltransferase (ADP-glucose donor) activity"/>
    <property type="evidence" value="ECO:0007669"/>
    <property type="project" value="UniProtKB-UniRule"/>
</dbReference>
<evidence type="ECO:0000256" key="5">
    <source>
        <dbReference type="ARBA" id="ARBA00023056"/>
    </source>
</evidence>
<dbReference type="UniPathway" id="UPA00164"/>
<dbReference type="GO" id="GO:0005978">
    <property type="term" value="P:glycogen biosynthetic process"/>
    <property type="evidence" value="ECO:0007669"/>
    <property type="project" value="UniProtKB-UniRule"/>
</dbReference>
<proteinExistence type="inferred from homology"/>
<comment type="function">
    <text evidence="6">Synthesizes alpha-1,4-glucan chains using ADP-glucose.</text>
</comment>
<name>A0A369AID4_9BURK</name>
<organism evidence="8 9">
    <name type="scientific">Extensimonas vulgaris</name>
    <dbReference type="NCBI Taxonomy" id="1031594"/>
    <lineage>
        <taxon>Bacteria</taxon>
        <taxon>Pseudomonadati</taxon>
        <taxon>Pseudomonadota</taxon>
        <taxon>Betaproteobacteria</taxon>
        <taxon>Burkholderiales</taxon>
        <taxon>Comamonadaceae</taxon>
        <taxon>Extensimonas</taxon>
    </lineage>
</organism>
<dbReference type="InterPro" id="IPR011835">
    <property type="entry name" value="GS/SS"/>
</dbReference>
<dbReference type="InterPro" id="IPR013534">
    <property type="entry name" value="Starch_synth_cat_dom"/>
</dbReference>
<gene>
    <name evidence="6" type="primary">glgA</name>
    <name evidence="8" type="ORF">DFR45_10627</name>
</gene>
<sequence>MKILYACSELFPLLKTGGLADVSAALPAALRAANADVRLVLPAFPAIQNGVDVTGPALALGFAGGPRVAQAAPGQSAPRLLPARVRVGGQPVYLIDAPALYARPGGPYHDAQGHEWPDNAERFALLGWAAACLALGADPAWRPEVLHAHDWHAGLAPLYARELARALGARPPASVFTIHNLAYQGLFPAHLLGALGLPPWVFAVDGLEFYGQISFMKAGIQYADAITTVSPRYAREIQTPEQGCGLDGLLRARAERLFGILNGVDDAVWNPAHDAFLAPEFAFDVDRLDGKARAKQALQQELGLQPRADALLFVAVSRLSEQKGLHLLPAVLDALCARGGQVAVLGSGDAAIEAALQQACAGHDGHAALRLGYDEALAHRLIAGGDVLLMPSRFEPCGLTQLYALRYGTLPLVHEVGGLADTVTDCALENLDDGSASGFVFHCFGTAGLDAAVRRAFALRRRAPEWAAVQRHAMQLRFEWAQAAQRYLELFSRFT</sequence>
<evidence type="ECO:0000259" key="7">
    <source>
        <dbReference type="Pfam" id="PF08323"/>
    </source>
</evidence>
<reference evidence="8 9" key="1">
    <citation type="submission" date="2018-07" db="EMBL/GenBank/DDBJ databases">
        <title>Genomic Encyclopedia of Type Strains, Phase IV (KMG-IV): sequencing the most valuable type-strain genomes for metagenomic binning, comparative biology and taxonomic classification.</title>
        <authorList>
            <person name="Goeker M."/>
        </authorList>
    </citation>
    <scope>NUCLEOTIDE SEQUENCE [LARGE SCALE GENOMIC DNA]</scope>
    <source>
        <strain evidence="8 9">DSM 100911</strain>
    </source>
</reference>
<dbReference type="PANTHER" id="PTHR45825">
    <property type="entry name" value="GRANULE-BOUND STARCH SYNTHASE 1, CHLOROPLASTIC/AMYLOPLASTIC"/>
    <property type="match status" value="1"/>
</dbReference>
<dbReference type="PANTHER" id="PTHR45825:SF11">
    <property type="entry name" value="ALPHA AMYLASE DOMAIN-CONTAINING PROTEIN"/>
    <property type="match status" value="1"/>
</dbReference>
<dbReference type="RefSeq" id="WP_114483475.1">
    <property type="nucleotide sequence ID" value="NZ_QPJU01000006.1"/>
</dbReference>
<keyword evidence="4 6" id="KW-0808">Transferase</keyword>
<dbReference type="CDD" id="cd03791">
    <property type="entry name" value="GT5_Glycogen_synthase_DULL1-like"/>
    <property type="match status" value="1"/>
</dbReference>
<evidence type="ECO:0000256" key="4">
    <source>
        <dbReference type="ARBA" id="ARBA00022679"/>
    </source>
</evidence>
<keyword evidence="9" id="KW-1185">Reference proteome</keyword>
<dbReference type="EC" id="2.4.1.21" evidence="6"/>
<dbReference type="NCBIfam" id="TIGR02095">
    <property type="entry name" value="glgA"/>
    <property type="match status" value="1"/>
</dbReference>
<dbReference type="NCBIfam" id="NF001899">
    <property type="entry name" value="PRK00654.1-2"/>
    <property type="match status" value="1"/>
</dbReference>
<comment type="caution">
    <text evidence="8">The sequence shown here is derived from an EMBL/GenBank/DDBJ whole genome shotgun (WGS) entry which is preliminary data.</text>
</comment>
<keyword evidence="3 6" id="KW-0328">Glycosyltransferase</keyword>
<evidence type="ECO:0000313" key="9">
    <source>
        <dbReference type="Proteomes" id="UP000252174"/>
    </source>
</evidence>
<dbReference type="Gene3D" id="3.40.50.2000">
    <property type="entry name" value="Glycogen Phosphorylase B"/>
    <property type="match status" value="2"/>
</dbReference>